<proteinExistence type="inferred from homology"/>
<protein>
    <recommendedName>
        <fullName evidence="7">dCMP deaminase</fullName>
        <ecNumber evidence="6">3.5.4.12</ecNumber>
    </recommendedName>
    <alternativeName>
        <fullName evidence="7">dCMP deaminase</fullName>
    </alternativeName>
</protein>
<organism evidence="10 11">
    <name type="scientific">Porites evermanni</name>
    <dbReference type="NCBI Taxonomy" id="104178"/>
    <lineage>
        <taxon>Eukaryota</taxon>
        <taxon>Metazoa</taxon>
        <taxon>Cnidaria</taxon>
        <taxon>Anthozoa</taxon>
        <taxon>Hexacorallia</taxon>
        <taxon>Scleractinia</taxon>
        <taxon>Fungiina</taxon>
        <taxon>Poritidae</taxon>
        <taxon>Porites</taxon>
    </lineage>
</organism>
<evidence type="ECO:0000256" key="2">
    <source>
        <dbReference type="ARBA" id="ARBA00022723"/>
    </source>
</evidence>
<evidence type="ECO:0000256" key="3">
    <source>
        <dbReference type="ARBA" id="ARBA00022727"/>
    </source>
</evidence>
<keyword evidence="3" id="KW-0545">Nucleotide biosynthesis</keyword>
<evidence type="ECO:0000256" key="4">
    <source>
        <dbReference type="ARBA" id="ARBA00022801"/>
    </source>
</evidence>
<dbReference type="EC" id="3.5.4.12" evidence="6"/>
<keyword evidence="2" id="KW-0479">Metal-binding</keyword>
<feature type="domain" description="CMP/dCMP-type deaminase" evidence="9">
    <location>
        <begin position="23"/>
        <end position="168"/>
    </location>
</feature>
<accession>A0ABN8SRS5</accession>
<evidence type="ECO:0000259" key="9">
    <source>
        <dbReference type="PROSITE" id="PS51747"/>
    </source>
</evidence>
<dbReference type="SUPFAM" id="SSF53927">
    <property type="entry name" value="Cytidine deaminase-like"/>
    <property type="match status" value="1"/>
</dbReference>
<dbReference type="InterPro" id="IPR016193">
    <property type="entry name" value="Cytidine_deaminase-like"/>
</dbReference>
<dbReference type="InterPro" id="IPR016192">
    <property type="entry name" value="APOBEC/CMP_deaminase_Zn-bd"/>
</dbReference>
<evidence type="ECO:0000313" key="10">
    <source>
        <dbReference type="EMBL" id="CAH3192659.1"/>
    </source>
</evidence>
<comment type="similarity">
    <text evidence="1">Belongs to the cytidine and deoxycytidylate deaminase family.</text>
</comment>
<feature type="region of interest" description="Disordered" evidence="8">
    <location>
        <begin position="200"/>
        <end position="220"/>
    </location>
</feature>
<evidence type="ECO:0000256" key="5">
    <source>
        <dbReference type="ARBA" id="ARBA00022833"/>
    </source>
</evidence>
<dbReference type="Pfam" id="PF00383">
    <property type="entry name" value="dCMP_cyt_deam_1"/>
    <property type="match status" value="1"/>
</dbReference>
<evidence type="ECO:0000313" key="11">
    <source>
        <dbReference type="Proteomes" id="UP001159427"/>
    </source>
</evidence>
<dbReference type="PROSITE" id="PS00903">
    <property type="entry name" value="CYT_DCMP_DEAMINASES_1"/>
    <property type="match status" value="1"/>
</dbReference>
<evidence type="ECO:0000256" key="8">
    <source>
        <dbReference type="SAM" id="MobiDB-lite"/>
    </source>
</evidence>
<reference evidence="10 11" key="1">
    <citation type="submission" date="2022-05" db="EMBL/GenBank/DDBJ databases">
        <authorList>
            <consortium name="Genoscope - CEA"/>
            <person name="William W."/>
        </authorList>
    </citation>
    <scope>NUCLEOTIDE SEQUENCE [LARGE SCALE GENOMIC DNA]</scope>
</reference>
<dbReference type="PANTHER" id="PTHR11086:SF18">
    <property type="entry name" value="DEOXYCYTIDYLATE DEAMINASE"/>
    <property type="match status" value="1"/>
</dbReference>
<keyword evidence="4" id="KW-0378">Hydrolase</keyword>
<dbReference type="Proteomes" id="UP001159427">
    <property type="component" value="Unassembled WGS sequence"/>
</dbReference>
<dbReference type="EMBL" id="CALNXI010003248">
    <property type="protein sequence ID" value="CAH3192659.1"/>
    <property type="molecule type" value="Genomic_DNA"/>
</dbReference>
<feature type="non-terminal residue" evidence="10">
    <location>
        <position position="1"/>
    </location>
</feature>
<sequence>PSAPLSVTAPVNDNLCDCIKCDNTDDMMMKVALALASRAEILEGTDNLPSVGCVIRGFNNHLPVYSVGWNGFISNIDKKDLDAIKSCREPSKEEIGIDRDVAKRYCLHAEVQALNSLHGNVPDATAYITHSPCHDCAKQLIHRGIRRVFYLFWLNGCESTIELFELQDITCMAFPHRDLILRDFSLDFLQKTGINRGGTDTDKLPEKCPSFVGSKDRKQK</sequence>
<evidence type="ECO:0000256" key="7">
    <source>
        <dbReference type="ARBA" id="ARBA00041763"/>
    </source>
</evidence>
<keyword evidence="5" id="KW-0862">Zinc</keyword>
<dbReference type="PANTHER" id="PTHR11086">
    <property type="entry name" value="DEOXYCYTIDYLATE DEAMINASE-RELATED"/>
    <property type="match status" value="1"/>
</dbReference>
<dbReference type="InterPro" id="IPR002125">
    <property type="entry name" value="CMP_dCMP_dom"/>
</dbReference>
<evidence type="ECO:0000256" key="6">
    <source>
        <dbReference type="ARBA" id="ARBA00038938"/>
    </source>
</evidence>
<name>A0ABN8SRS5_9CNID</name>
<dbReference type="PROSITE" id="PS51747">
    <property type="entry name" value="CYT_DCMP_DEAMINASES_2"/>
    <property type="match status" value="1"/>
</dbReference>
<gene>
    <name evidence="10" type="ORF">PEVE_00024298</name>
</gene>
<dbReference type="InterPro" id="IPR015517">
    <property type="entry name" value="dCMP_deaminase-rel"/>
</dbReference>
<comment type="caution">
    <text evidence="10">The sequence shown here is derived from an EMBL/GenBank/DDBJ whole genome shotgun (WGS) entry which is preliminary data.</text>
</comment>
<evidence type="ECO:0000256" key="1">
    <source>
        <dbReference type="ARBA" id="ARBA00006576"/>
    </source>
</evidence>
<dbReference type="Gene3D" id="3.40.140.10">
    <property type="entry name" value="Cytidine Deaminase, domain 2"/>
    <property type="match status" value="1"/>
</dbReference>
<keyword evidence="11" id="KW-1185">Reference proteome</keyword>